<feature type="transmembrane region" description="Helical" evidence="1">
    <location>
        <begin position="155"/>
        <end position="180"/>
    </location>
</feature>
<accession>A0A1H7TLL2</accession>
<evidence type="ECO:0000313" key="3">
    <source>
        <dbReference type="Proteomes" id="UP000183015"/>
    </source>
</evidence>
<proteinExistence type="predicted"/>
<feature type="transmembrane region" description="Helical" evidence="1">
    <location>
        <begin position="90"/>
        <end position="113"/>
    </location>
</feature>
<protein>
    <recommendedName>
        <fullName evidence="4">DUF998 domain-containing protein</fullName>
    </recommendedName>
</protein>
<evidence type="ECO:0008006" key="4">
    <source>
        <dbReference type="Google" id="ProtNLM"/>
    </source>
</evidence>
<sequence>MAVQTNAAVTDQDATTVKRLRVGVGVVGLALPVVLPIGNSIISAHLGLLDSLSGSYYTHMRNVFVGGLCAIGVILLCYRHNRREDLWSSVAGFFALVVAMCPMEPPASVVAHASTTQKVLGVVHTSAAALVFASLAVFCLRLFRDPAEPDGPLRQRVYLGCGIVILLCIVGIVVTGLVHYAGSGGVTPVFAGESIAVFAFGAAWFVKSDAIADLARASGLTGVAALWR</sequence>
<reference evidence="3" key="1">
    <citation type="submission" date="2016-10" db="EMBL/GenBank/DDBJ databases">
        <authorList>
            <person name="Varghese N."/>
        </authorList>
    </citation>
    <scope>NUCLEOTIDE SEQUENCE [LARGE SCALE GENOMIC DNA]</scope>
    <source>
        <strain evidence="3">DSM 45096 / BCRC 16803 / CGMCC 4.1857 / CIP 109030 / JCM 12277 / KCTC 19219 / NBRC 100920 / 33214</strain>
    </source>
</reference>
<dbReference type="AlphaFoldDB" id="A0A1H7TLL2"/>
<name>A0A1H7TLL2_STRJI</name>
<keyword evidence="1" id="KW-1133">Transmembrane helix</keyword>
<keyword evidence="1" id="KW-0812">Transmembrane</keyword>
<keyword evidence="3" id="KW-1185">Reference proteome</keyword>
<feature type="transmembrane region" description="Helical" evidence="1">
    <location>
        <begin position="119"/>
        <end position="143"/>
    </location>
</feature>
<dbReference type="STRING" id="235985.SAMN05414137_11458"/>
<keyword evidence="1" id="KW-0472">Membrane</keyword>
<organism evidence="2 3">
    <name type="scientific">Streptacidiphilus jiangxiensis</name>
    <dbReference type="NCBI Taxonomy" id="235985"/>
    <lineage>
        <taxon>Bacteria</taxon>
        <taxon>Bacillati</taxon>
        <taxon>Actinomycetota</taxon>
        <taxon>Actinomycetes</taxon>
        <taxon>Kitasatosporales</taxon>
        <taxon>Streptomycetaceae</taxon>
        <taxon>Streptacidiphilus</taxon>
    </lineage>
</organism>
<feature type="transmembrane region" description="Helical" evidence="1">
    <location>
        <begin position="22"/>
        <end position="48"/>
    </location>
</feature>
<evidence type="ECO:0000313" key="2">
    <source>
        <dbReference type="EMBL" id="SEL85578.1"/>
    </source>
</evidence>
<evidence type="ECO:0000256" key="1">
    <source>
        <dbReference type="SAM" id="Phobius"/>
    </source>
</evidence>
<feature type="transmembrane region" description="Helical" evidence="1">
    <location>
        <begin position="186"/>
        <end position="206"/>
    </location>
</feature>
<dbReference type="EMBL" id="FOAZ01000014">
    <property type="protein sequence ID" value="SEL85578.1"/>
    <property type="molecule type" value="Genomic_DNA"/>
</dbReference>
<dbReference type="Proteomes" id="UP000183015">
    <property type="component" value="Unassembled WGS sequence"/>
</dbReference>
<feature type="transmembrane region" description="Helical" evidence="1">
    <location>
        <begin position="60"/>
        <end position="78"/>
    </location>
</feature>
<dbReference type="eggNOG" id="ENOG50330Z7">
    <property type="taxonomic scope" value="Bacteria"/>
</dbReference>
<gene>
    <name evidence="2" type="ORF">SAMN05414137_11458</name>
</gene>